<dbReference type="AlphaFoldDB" id="A0A4Q0YK57"/>
<accession>A0A4Q0YK57</accession>
<gene>
    <name evidence="1" type="ORF">CRV08_01855</name>
</gene>
<dbReference type="RefSeq" id="WP_128978474.1">
    <property type="nucleotide sequence ID" value="NZ_PDKJ01000001.1"/>
</dbReference>
<dbReference type="EMBL" id="PDKJ01000001">
    <property type="protein sequence ID" value="RXJ70334.1"/>
    <property type="molecule type" value="Genomic_DNA"/>
</dbReference>
<name>A0A4Q0YK57_9BACT</name>
<evidence type="ECO:0008006" key="3">
    <source>
        <dbReference type="Google" id="ProtNLM"/>
    </source>
</evidence>
<dbReference type="Proteomes" id="UP000290172">
    <property type="component" value="Unassembled WGS sequence"/>
</dbReference>
<reference evidence="1 2" key="1">
    <citation type="submission" date="2017-10" db="EMBL/GenBank/DDBJ databases">
        <title>Genomics of the genus Arcobacter.</title>
        <authorList>
            <person name="Perez-Cataluna A."/>
            <person name="Figueras M.J."/>
        </authorList>
    </citation>
    <scope>NUCLEOTIDE SEQUENCE [LARGE SCALE GENOMIC DNA]</scope>
    <source>
        <strain evidence="1 2">CECT 8993</strain>
    </source>
</reference>
<dbReference type="Gene3D" id="1.10.530.10">
    <property type="match status" value="1"/>
</dbReference>
<organism evidence="1 2">
    <name type="scientific">Halarcobacter ebronensis</name>
    <dbReference type="NCBI Taxonomy" id="1462615"/>
    <lineage>
        <taxon>Bacteria</taxon>
        <taxon>Pseudomonadati</taxon>
        <taxon>Campylobacterota</taxon>
        <taxon>Epsilonproteobacteria</taxon>
        <taxon>Campylobacterales</taxon>
        <taxon>Arcobacteraceae</taxon>
        <taxon>Halarcobacter</taxon>
    </lineage>
</organism>
<evidence type="ECO:0000313" key="2">
    <source>
        <dbReference type="Proteomes" id="UP000290172"/>
    </source>
</evidence>
<sequence>MKIFLLLIIFVNFLFSYNEDYSFRKYNHIKEFYKPIIKETIRIALKYDMPPAAILAMASVESGYGRGYVAKITGNILSLGAGRSEKELPSLYLPNLKKPYKVLYNEKEIKKYKKSQLVWKQRPKSLKKDYRPNNIAGTTKNLDYFDYHKQERIKANLKNIEEFCSKWINLKSNYKVFRDARKLLNERVKMYGKGVLFTKELNTEFINSIGGKPNSYNYRETWPKKIVKVMEKTGLIRLSEDIYLKRDFEKVW</sequence>
<proteinExistence type="predicted"/>
<evidence type="ECO:0000313" key="1">
    <source>
        <dbReference type="EMBL" id="RXJ70334.1"/>
    </source>
</evidence>
<comment type="caution">
    <text evidence="1">The sequence shown here is derived from an EMBL/GenBank/DDBJ whole genome shotgun (WGS) entry which is preliminary data.</text>
</comment>
<protein>
    <recommendedName>
        <fullName evidence="3">Mannosyl-glycoprotein endo-beta-N-acetylglucosamidase-like domain-containing protein</fullName>
    </recommendedName>
</protein>